<evidence type="ECO:0000256" key="5">
    <source>
        <dbReference type="ARBA" id="ARBA00011245"/>
    </source>
</evidence>
<dbReference type="GO" id="GO:0044205">
    <property type="term" value="P:'de novo' UMP biosynthetic process"/>
    <property type="evidence" value="ECO:0007669"/>
    <property type="project" value="UniProtKB-UniRule"/>
</dbReference>
<comment type="cofactor">
    <cofactor evidence="13">
        <name>FMN</name>
        <dbReference type="ChEBI" id="CHEBI:58210"/>
    </cofactor>
    <text evidence="13">Binds 1 FMN per subunit.</text>
</comment>
<proteinExistence type="inferred from homology"/>
<feature type="binding site" evidence="13">
    <location>
        <position position="180"/>
    </location>
    <ligand>
        <name>substrate</name>
    </ligand>
</feature>
<dbReference type="PANTHER" id="PTHR48109">
    <property type="entry name" value="DIHYDROOROTATE DEHYDROGENASE (QUINONE), MITOCHONDRIAL-RELATED"/>
    <property type="match status" value="1"/>
</dbReference>
<feature type="binding site" evidence="13">
    <location>
        <position position="175"/>
    </location>
    <ligand>
        <name>substrate</name>
    </ligand>
</feature>
<dbReference type="NCBIfam" id="NF003644">
    <property type="entry name" value="PRK05286.1-1"/>
    <property type="match status" value="1"/>
</dbReference>
<keyword evidence="6 13" id="KW-1003">Cell membrane</keyword>
<evidence type="ECO:0000259" key="14">
    <source>
        <dbReference type="Pfam" id="PF01180"/>
    </source>
</evidence>
<dbReference type="GO" id="GO:0005737">
    <property type="term" value="C:cytoplasm"/>
    <property type="evidence" value="ECO:0007669"/>
    <property type="project" value="InterPro"/>
</dbReference>
<evidence type="ECO:0000313" key="15">
    <source>
        <dbReference type="EMBL" id="MBK7424935.1"/>
    </source>
</evidence>
<reference evidence="15" key="1">
    <citation type="submission" date="2020-10" db="EMBL/GenBank/DDBJ databases">
        <title>Connecting structure to function with the recovery of over 1000 high-quality activated sludge metagenome-assembled genomes encoding full-length rRNA genes using long-read sequencing.</title>
        <authorList>
            <person name="Singleton C.M."/>
            <person name="Petriglieri F."/>
            <person name="Kristensen J.M."/>
            <person name="Kirkegaard R.H."/>
            <person name="Michaelsen T.Y."/>
            <person name="Andersen M.H."/>
            <person name="Karst S.M."/>
            <person name="Dueholm M.S."/>
            <person name="Nielsen P.H."/>
            <person name="Albertsen M."/>
        </authorList>
    </citation>
    <scope>NUCLEOTIDE SEQUENCE</scope>
    <source>
        <strain evidence="15">EsbW_18-Q3-R4-48_MAXAC.044</strain>
    </source>
</reference>
<feature type="binding site" evidence="13">
    <location>
        <begin position="111"/>
        <end position="115"/>
    </location>
    <ligand>
        <name>substrate</name>
    </ligand>
</feature>
<organism evidence="15 16">
    <name type="scientific">Candidatus Propionivibrio dominans</name>
    <dbReference type="NCBI Taxonomy" id="2954373"/>
    <lineage>
        <taxon>Bacteria</taxon>
        <taxon>Pseudomonadati</taxon>
        <taxon>Pseudomonadota</taxon>
        <taxon>Betaproteobacteria</taxon>
        <taxon>Rhodocyclales</taxon>
        <taxon>Rhodocyclaceae</taxon>
        <taxon>Propionivibrio</taxon>
    </lineage>
</organism>
<dbReference type="InterPro" id="IPR012135">
    <property type="entry name" value="Dihydroorotate_DH_1_2"/>
</dbReference>
<comment type="subcellular location">
    <subcellularLocation>
        <location evidence="2 13">Cell membrane</location>
        <topology evidence="2 13">Peripheral membrane protein</topology>
    </subcellularLocation>
</comment>
<feature type="binding site" evidence="13">
    <location>
        <position position="220"/>
    </location>
    <ligand>
        <name>FMN</name>
        <dbReference type="ChEBI" id="CHEBI:58210"/>
    </ligand>
</feature>
<name>A0A9D7FGW3_9RHOO</name>
<dbReference type="NCBIfam" id="NF003646">
    <property type="entry name" value="PRK05286.1-4"/>
    <property type="match status" value="1"/>
</dbReference>
<evidence type="ECO:0000256" key="11">
    <source>
        <dbReference type="ARBA" id="ARBA00023136"/>
    </source>
</evidence>
<keyword evidence="8 13" id="KW-0288">FMN</keyword>
<dbReference type="GO" id="GO:0005886">
    <property type="term" value="C:plasma membrane"/>
    <property type="evidence" value="ECO:0007669"/>
    <property type="project" value="UniProtKB-SubCell"/>
</dbReference>
<keyword evidence="10 13" id="KW-0560">Oxidoreductase</keyword>
<gene>
    <name evidence="13" type="primary">pyrD</name>
    <name evidence="15" type="ORF">IPJ48_18685</name>
</gene>
<evidence type="ECO:0000256" key="13">
    <source>
        <dbReference type="HAMAP-Rule" id="MF_00225"/>
    </source>
</evidence>
<feature type="binding site" evidence="13">
    <location>
        <position position="271"/>
    </location>
    <ligand>
        <name>FMN</name>
        <dbReference type="ChEBI" id="CHEBI:58210"/>
    </ligand>
</feature>
<evidence type="ECO:0000256" key="10">
    <source>
        <dbReference type="ARBA" id="ARBA00023002"/>
    </source>
</evidence>
<feature type="binding site" evidence="13">
    <location>
        <position position="248"/>
    </location>
    <ligand>
        <name>FMN</name>
        <dbReference type="ChEBI" id="CHEBI:58210"/>
    </ligand>
</feature>
<sequence length="352" mass="37851">MLYSLIRKFFFSLDPEIAHGLGMNGVEFLRRTGIACLLTKPLPANPVTVMGLKFPNPVGLAAGLDKNGEHVDALATLGFGFIEIGTVTPRPQPGNPRPRMFRIPEKQALINRLGFNNHGVEQLLVNISTAQFTRRGGILGINIGKNFDTPIERAVDDYLICLERVYKAASYITVNVSSPNTKNLRELQKDDALDALLGRLKAEQTRLADMYSKYVPLALKIAPDLEDAQIQSIADLLRQHRMDGVIATNTTLSRDGVQGLPNAEEAGGLSGAPVFERSTAVLRKLSYALAGELPIIGVGGIMSGADALAKMEAGASLVQIYSGFIYRGPGLVAEIATALAKSGNSKRARADV</sequence>
<evidence type="ECO:0000256" key="9">
    <source>
        <dbReference type="ARBA" id="ARBA00022975"/>
    </source>
</evidence>
<dbReference type="PROSITE" id="PS00912">
    <property type="entry name" value="DHODEHASE_2"/>
    <property type="match status" value="1"/>
</dbReference>
<evidence type="ECO:0000256" key="3">
    <source>
        <dbReference type="ARBA" id="ARBA00005161"/>
    </source>
</evidence>
<keyword evidence="7 13" id="KW-0285">Flavoprotein</keyword>
<dbReference type="InterPro" id="IPR050074">
    <property type="entry name" value="DHO_dehydrogenase"/>
</dbReference>
<comment type="function">
    <text evidence="1 13">Catalyzes the conversion of dihydroorotate to orotate with quinone as electron acceptor.</text>
</comment>
<dbReference type="GO" id="GO:0106430">
    <property type="term" value="F:dihydroorotate dehydrogenase (quinone) activity"/>
    <property type="evidence" value="ECO:0007669"/>
    <property type="project" value="UniProtKB-EC"/>
</dbReference>
<feature type="binding site" evidence="13">
    <location>
        <begin position="321"/>
        <end position="322"/>
    </location>
    <ligand>
        <name>FMN</name>
        <dbReference type="ChEBI" id="CHEBI:58210"/>
    </ligand>
</feature>
<dbReference type="CDD" id="cd04738">
    <property type="entry name" value="DHOD_2_like"/>
    <property type="match status" value="1"/>
</dbReference>
<evidence type="ECO:0000256" key="1">
    <source>
        <dbReference type="ARBA" id="ARBA00003125"/>
    </source>
</evidence>
<evidence type="ECO:0000256" key="4">
    <source>
        <dbReference type="ARBA" id="ARBA00005359"/>
    </source>
</evidence>
<evidence type="ECO:0000256" key="8">
    <source>
        <dbReference type="ARBA" id="ARBA00022643"/>
    </source>
</evidence>
<protein>
    <recommendedName>
        <fullName evidence="13">Dihydroorotate dehydrogenase (quinone)</fullName>
        <ecNumber evidence="13">1.3.5.2</ecNumber>
    </recommendedName>
    <alternativeName>
        <fullName evidence="13">DHOdehase</fullName>
        <shortName evidence="13">DHOD</shortName>
        <shortName evidence="13">DHODase</shortName>
    </alternativeName>
    <alternativeName>
        <fullName evidence="13">Dihydroorotate oxidase</fullName>
    </alternativeName>
</protein>
<comment type="subunit">
    <text evidence="5 13">Monomer.</text>
</comment>
<feature type="domain" description="Dihydroorotate dehydrogenase catalytic" evidence="14">
    <location>
        <begin position="47"/>
        <end position="340"/>
    </location>
</feature>
<keyword evidence="9 13" id="KW-0665">Pyrimidine biosynthesis</keyword>
<evidence type="ECO:0000256" key="12">
    <source>
        <dbReference type="ARBA" id="ARBA00048639"/>
    </source>
</evidence>
<feature type="binding site" evidence="13">
    <location>
        <position position="66"/>
    </location>
    <ligand>
        <name>substrate</name>
    </ligand>
</feature>
<dbReference type="SUPFAM" id="SSF51395">
    <property type="entry name" value="FMN-linked oxidoreductases"/>
    <property type="match status" value="1"/>
</dbReference>
<dbReference type="NCBIfam" id="TIGR01036">
    <property type="entry name" value="pyrD_sub2"/>
    <property type="match status" value="1"/>
</dbReference>
<keyword evidence="11 13" id="KW-0472">Membrane</keyword>
<dbReference type="PANTHER" id="PTHR48109:SF4">
    <property type="entry name" value="DIHYDROOROTATE DEHYDROGENASE (QUINONE), MITOCHONDRIAL"/>
    <property type="match status" value="1"/>
</dbReference>
<comment type="catalytic activity">
    <reaction evidence="12 13">
        <text>(S)-dihydroorotate + a quinone = orotate + a quinol</text>
        <dbReference type="Rhea" id="RHEA:30187"/>
        <dbReference type="ChEBI" id="CHEBI:24646"/>
        <dbReference type="ChEBI" id="CHEBI:30839"/>
        <dbReference type="ChEBI" id="CHEBI:30864"/>
        <dbReference type="ChEBI" id="CHEBI:132124"/>
        <dbReference type="EC" id="1.3.5.2"/>
    </reaction>
</comment>
<dbReference type="PIRSF" id="PIRSF000164">
    <property type="entry name" value="DHO_oxidase"/>
    <property type="match status" value="1"/>
</dbReference>
<feature type="binding site" evidence="13">
    <location>
        <begin position="62"/>
        <end position="66"/>
    </location>
    <ligand>
        <name>FMN</name>
        <dbReference type="ChEBI" id="CHEBI:58210"/>
    </ligand>
</feature>
<comment type="pathway">
    <text evidence="3 13">Pyrimidine metabolism; UMP biosynthesis via de novo pathway; orotate from (S)-dihydroorotate (quinone route): step 1/1.</text>
</comment>
<dbReference type="InterPro" id="IPR013785">
    <property type="entry name" value="Aldolase_TIM"/>
</dbReference>
<comment type="caution">
    <text evidence="15">The sequence shown here is derived from an EMBL/GenBank/DDBJ whole genome shotgun (WGS) entry which is preliminary data.</text>
</comment>
<dbReference type="FunFam" id="3.20.20.70:FF:000028">
    <property type="entry name" value="Dihydroorotate dehydrogenase (quinone)"/>
    <property type="match status" value="1"/>
</dbReference>
<dbReference type="AlphaFoldDB" id="A0A9D7FGW3"/>
<dbReference type="GO" id="GO:0006207">
    <property type="term" value="P:'de novo' pyrimidine nucleobase biosynthetic process"/>
    <property type="evidence" value="ECO:0007669"/>
    <property type="project" value="UniProtKB-UniRule"/>
</dbReference>
<feature type="binding site" evidence="13">
    <location>
        <position position="86"/>
    </location>
    <ligand>
        <name>FMN</name>
        <dbReference type="ChEBI" id="CHEBI:58210"/>
    </ligand>
</feature>
<dbReference type="EMBL" id="JADJNC010000060">
    <property type="protein sequence ID" value="MBK7424935.1"/>
    <property type="molecule type" value="Genomic_DNA"/>
</dbReference>
<comment type="similarity">
    <text evidence="4 13">Belongs to the dihydroorotate dehydrogenase family. Type 2 subfamily.</text>
</comment>
<dbReference type="InterPro" id="IPR005720">
    <property type="entry name" value="Dihydroorotate_DH_cat"/>
</dbReference>
<dbReference type="InterPro" id="IPR001295">
    <property type="entry name" value="Dihydroorotate_DH_CS"/>
</dbReference>
<dbReference type="NCBIfam" id="NF003652">
    <property type="entry name" value="PRK05286.2-5"/>
    <property type="match status" value="1"/>
</dbReference>
<dbReference type="Proteomes" id="UP000886602">
    <property type="component" value="Unassembled WGS sequence"/>
</dbReference>
<dbReference type="Pfam" id="PF01180">
    <property type="entry name" value="DHO_dh"/>
    <property type="match status" value="1"/>
</dbReference>
<dbReference type="EC" id="1.3.5.2" evidence="13"/>
<feature type="binding site" evidence="13">
    <location>
        <position position="300"/>
    </location>
    <ligand>
        <name>FMN</name>
        <dbReference type="ChEBI" id="CHEBI:58210"/>
    </ligand>
</feature>
<dbReference type="Gene3D" id="3.20.20.70">
    <property type="entry name" value="Aldolase class I"/>
    <property type="match status" value="1"/>
</dbReference>
<feature type="binding site" evidence="13">
    <location>
        <position position="175"/>
    </location>
    <ligand>
        <name>FMN</name>
        <dbReference type="ChEBI" id="CHEBI:58210"/>
    </ligand>
</feature>
<evidence type="ECO:0000256" key="2">
    <source>
        <dbReference type="ARBA" id="ARBA00004202"/>
    </source>
</evidence>
<dbReference type="PROSITE" id="PS00911">
    <property type="entry name" value="DHODEHASE_1"/>
    <property type="match status" value="1"/>
</dbReference>
<accession>A0A9D7FGW3</accession>
<feature type="active site" description="Nucleophile" evidence="13">
    <location>
        <position position="178"/>
    </location>
</feature>
<dbReference type="NCBIfam" id="NF003645">
    <property type="entry name" value="PRK05286.1-2"/>
    <property type="match status" value="1"/>
</dbReference>
<feature type="binding site" evidence="13">
    <location>
        <begin position="249"/>
        <end position="250"/>
    </location>
    <ligand>
        <name>substrate</name>
    </ligand>
</feature>
<feature type="binding site" evidence="13">
    <location>
        <position position="142"/>
    </location>
    <ligand>
        <name>FMN</name>
        <dbReference type="ChEBI" id="CHEBI:58210"/>
    </ligand>
</feature>
<evidence type="ECO:0000256" key="6">
    <source>
        <dbReference type="ARBA" id="ARBA00022475"/>
    </source>
</evidence>
<evidence type="ECO:0000313" key="16">
    <source>
        <dbReference type="Proteomes" id="UP000886602"/>
    </source>
</evidence>
<evidence type="ECO:0000256" key="7">
    <source>
        <dbReference type="ARBA" id="ARBA00022630"/>
    </source>
</evidence>
<dbReference type="InterPro" id="IPR005719">
    <property type="entry name" value="Dihydroorotate_DH_2"/>
</dbReference>
<dbReference type="HAMAP" id="MF_00225">
    <property type="entry name" value="DHO_dh_type2"/>
    <property type="match status" value="1"/>
</dbReference>